<dbReference type="InterPro" id="IPR036849">
    <property type="entry name" value="Enolase-like_C_sf"/>
</dbReference>
<dbReference type="Gene3D" id="3.30.390.10">
    <property type="entry name" value="Enolase-like, N-terminal domain"/>
    <property type="match status" value="1"/>
</dbReference>
<dbReference type="InterPro" id="IPR029065">
    <property type="entry name" value="Enolase_C-like"/>
</dbReference>
<evidence type="ECO:0000313" key="2">
    <source>
        <dbReference type="EMBL" id="RUS21375.1"/>
    </source>
</evidence>
<evidence type="ECO:0000313" key="3">
    <source>
        <dbReference type="Proteomes" id="UP000274822"/>
    </source>
</evidence>
<dbReference type="SUPFAM" id="SSF51604">
    <property type="entry name" value="Enolase C-terminal domain-like"/>
    <property type="match status" value="1"/>
</dbReference>
<dbReference type="InterPro" id="IPR029017">
    <property type="entry name" value="Enolase-like_N"/>
</dbReference>
<dbReference type="AlphaFoldDB" id="A0A433PV17"/>
<feature type="domain" description="Enolase C-terminal" evidence="1">
    <location>
        <begin position="27"/>
        <end position="116"/>
    </location>
</feature>
<name>A0A433PV17_9FUNG</name>
<protein>
    <submittedName>
        <fullName evidence="2">Mandelate racemase/muconate lactonizing protein</fullName>
    </submittedName>
</protein>
<dbReference type="InterPro" id="IPR034593">
    <property type="entry name" value="DgoD-like"/>
</dbReference>
<keyword evidence="3" id="KW-1185">Reference proteome</keyword>
<gene>
    <name evidence="2" type="ORF">BC938DRAFT_475422</name>
</gene>
<sequence>MFIEESVLVENMEAFREITRHTTIPIDGFTECKKIASMAEAYDVALAPHCPLGPIALAACLDATCYNAIIQIQLSPLQSRRRSALDYLKDKTVFEYGGGLVKISEGPGLGVEIDEKFVRETEKTGHQ</sequence>
<accession>A0A433PV17</accession>
<dbReference type="Gene3D" id="3.20.20.120">
    <property type="entry name" value="Enolase-like C-terminal domain"/>
    <property type="match status" value="1"/>
</dbReference>
<organism evidence="2 3">
    <name type="scientific">Jimgerdemannia flammicorona</name>
    <dbReference type="NCBI Taxonomy" id="994334"/>
    <lineage>
        <taxon>Eukaryota</taxon>
        <taxon>Fungi</taxon>
        <taxon>Fungi incertae sedis</taxon>
        <taxon>Mucoromycota</taxon>
        <taxon>Mucoromycotina</taxon>
        <taxon>Endogonomycetes</taxon>
        <taxon>Endogonales</taxon>
        <taxon>Endogonaceae</taxon>
        <taxon>Jimgerdemannia</taxon>
    </lineage>
</organism>
<dbReference type="EMBL" id="RBNJ01020608">
    <property type="protein sequence ID" value="RUS21375.1"/>
    <property type="molecule type" value="Genomic_DNA"/>
</dbReference>
<dbReference type="Pfam" id="PF13378">
    <property type="entry name" value="MR_MLE_C"/>
    <property type="match status" value="1"/>
</dbReference>
<dbReference type="PANTHER" id="PTHR48080">
    <property type="entry name" value="D-GALACTONATE DEHYDRATASE-RELATED"/>
    <property type="match status" value="1"/>
</dbReference>
<dbReference type="Proteomes" id="UP000274822">
    <property type="component" value="Unassembled WGS sequence"/>
</dbReference>
<proteinExistence type="predicted"/>
<evidence type="ECO:0000259" key="1">
    <source>
        <dbReference type="Pfam" id="PF13378"/>
    </source>
</evidence>
<reference evidence="2 3" key="1">
    <citation type="journal article" date="2018" name="New Phytol.">
        <title>Phylogenomics of Endogonaceae and evolution of mycorrhizas within Mucoromycota.</title>
        <authorList>
            <person name="Chang Y."/>
            <person name="Desiro A."/>
            <person name="Na H."/>
            <person name="Sandor L."/>
            <person name="Lipzen A."/>
            <person name="Clum A."/>
            <person name="Barry K."/>
            <person name="Grigoriev I.V."/>
            <person name="Martin F.M."/>
            <person name="Stajich J.E."/>
            <person name="Smith M.E."/>
            <person name="Bonito G."/>
            <person name="Spatafora J.W."/>
        </authorList>
    </citation>
    <scope>NUCLEOTIDE SEQUENCE [LARGE SCALE GENOMIC DNA]</scope>
    <source>
        <strain evidence="2 3">AD002</strain>
    </source>
</reference>
<dbReference type="PANTHER" id="PTHR48080:SF2">
    <property type="entry name" value="D-GALACTONATE DEHYDRATASE"/>
    <property type="match status" value="1"/>
</dbReference>
<comment type="caution">
    <text evidence="2">The sequence shown here is derived from an EMBL/GenBank/DDBJ whole genome shotgun (WGS) entry which is preliminary data.</text>
</comment>